<comment type="caution">
    <text evidence="9">The sequence shown here is derived from an EMBL/GenBank/DDBJ whole genome shotgun (WGS) entry which is preliminary data.</text>
</comment>
<dbReference type="InterPro" id="IPR000719">
    <property type="entry name" value="Prot_kinase_dom"/>
</dbReference>
<dbReference type="GO" id="GO:0004674">
    <property type="term" value="F:protein serine/threonine kinase activity"/>
    <property type="evidence" value="ECO:0007669"/>
    <property type="project" value="UniProtKB-EC"/>
</dbReference>
<keyword evidence="10" id="KW-1185">Reference proteome</keyword>
<evidence type="ECO:0000256" key="1">
    <source>
        <dbReference type="ARBA" id="ARBA00012513"/>
    </source>
</evidence>
<feature type="compositionally biased region" description="Low complexity" evidence="6">
    <location>
        <begin position="362"/>
        <end position="400"/>
    </location>
</feature>
<feature type="region of interest" description="Disordered" evidence="6">
    <location>
        <begin position="495"/>
        <end position="525"/>
    </location>
</feature>
<dbReference type="PANTHER" id="PTHR43671:SF13">
    <property type="entry name" value="SERINE_THREONINE-PROTEIN KINASE NEK2"/>
    <property type="match status" value="1"/>
</dbReference>
<dbReference type="Pfam" id="PF00069">
    <property type="entry name" value="Pkinase"/>
    <property type="match status" value="1"/>
</dbReference>
<organism evidence="9 10">
    <name type="scientific">Haloactinopolyspora alba</name>
    <dbReference type="NCBI Taxonomy" id="648780"/>
    <lineage>
        <taxon>Bacteria</taxon>
        <taxon>Bacillati</taxon>
        <taxon>Actinomycetota</taxon>
        <taxon>Actinomycetes</taxon>
        <taxon>Jiangellales</taxon>
        <taxon>Jiangellaceae</taxon>
        <taxon>Haloactinopolyspora</taxon>
    </lineage>
</organism>
<dbReference type="PROSITE" id="PS50011">
    <property type="entry name" value="PROTEIN_KINASE_DOM"/>
    <property type="match status" value="1"/>
</dbReference>
<evidence type="ECO:0000256" key="3">
    <source>
        <dbReference type="ARBA" id="ARBA00022741"/>
    </source>
</evidence>
<dbReference type="EC" id="2.7.11.1" evidence="1"/>
<evidence type="ECO:0000256" key="2">
    <source>
        <dbReference type="ARBA" id="ARBA00022679"/>
    </source>
</evidence>
<evidence type="ECO:0000256" key="6">
    <source>
        <dbReference type="SAM" id="MobiDB-lite"/>
    </source>
</evidence>
<proteinExistence type="predicted"/>
<feature type="compositionally biased region" description="Polar residues" evidence="6">
    <location>
        <begin position="255"/>
        <end position="264"/>
    </location>
</feature>
<name>A0A2P8DR95_9ACTN</name>
<feature type="region of interest" description="Disordered" evidence="6">
    <location>
        <begin position="255"/>
        <end position="274"/>
    </location>
</feature>
<evidence type="ECO:0000256" key="4">
    <source>
        <dbReference type="ARBA" id="ARBA00022777"/>
    </source>
</evidence>
<dbReference type="SMART" id="SM00220">
    <property type="entry name" value="S_TKc"/>
    <property type="match status" value="1"/>
</dbReference>
<protein>
    <recommendedName>
        <fullName evidence="1">non-specific serine/threonine protein kinase</fullName>
        <ecNumber evidence="1">2.7.11.1</ecNumber>
    </recommendedName>
</protein>
<dbReference type="AlphaFoldDB" id="A0A2P8DR95"/>
<dbReference type="Gene3D" id="1.10.510.10">
    <property type="entry name" value="Transferase(Phosphotransferase) domain 1"/>
    <property type="match status" value="1"/>
</dbReference>
<feature type="compositionally biased region" description="Polar residues" evidence="6">
    <location>
        <begin position="432"/>
        <end position="441"/>
    </location>
</feature>
<dbReference type="OrthoDB" id="3778994at2"/>
<dbReference type="SUPFAM" id="SSF56112">
    <property type="entry name" value="Protein kinase-like (PK-like)"/>
    <property type="match status" value="1"/>
</dbReference>
<keyword evidence="4 9" id="KW-0418">Kinase</keyword>
<sequence length="652" mass="65704">MDGHEAPPGYTVTRRLGSDASTMFLATEDATGRPVTLRMLGAVPDAVRDRLLAAAPTLRSIDHPHVLPFLDLVAGPSGPVVVLGAAEGGSMAGIIGARGVLPAGEVVTACAPVCEGLTEIHRRGVLHGDLTLDDIVFSLDGRPMVAGVGLVQVGVQLRVGQHARPIPPEVAAGSPPGSAADVYGLATAAMIALTGALPSAQVALPGVAAGAEALLTAGLDANPQRRPNAANLGNAFFAIAEPVPVELVLEESQATTGSLPQVSSAPPDDDIAGYMQRSTSMGRRARRRADSGQQPARPDATAPGNTAASGDATTPAPGPADADPGGAAATGGSAAAARQDESPATGRSAGRRRRGGEGGTRSGAPAGASASPSGASAPASSSGRGASQSGTSGAGETPPAGGAGAAGGAASSSESRRRSRRSGARTTAASGQEKSSASTGRTDPPKDTGDDGSGEPGSRKRSDGVWIVSALVVLLLGAGAVLVGMRLFDDDVRAGPGTGSSPEDSAASTDVCGEPQPAPSTLPPEVTDWTQEVQRLYSLRAQAFEETNPELLCQVHAPSNPVLAEDVALIEEYIDAGVHTEGLAFEVVNAEPLERDGGRITVRITQRIPDYRLVNDDGEVEQENEGTEDTTWEATLVAVADPNGSTSSWRFG</sequence>
<feature type="compositionally biased region" description="Polar residues" evidence="6">
    <location>
        <begin position="499"/>
        <end position="508"/>
    </location>
</feature>
<feature type="domain" description="Protein kinase" evidence="8">
    <location>
        <begin position="10"/>
        <end position="237"/>
    </location>
</feature>
<feature type="transmembrane region" description="Helical" evidence="7">
    <location>
        <begin position="464"/>
        <end position="483"/>
    </location>
</feature>
<keyword evidence="3" id="KW-0547">Nucleotide-binding</keyword>
<feature type="region of interest" description="Disordered" evidence="6">
    <location>
        <begin position="279"/>
        <end position="461"/>
    </location>
</feature>
<dbReference type="EMBL" id="PYGE01000017">
    <property type="protein sequence ID" value="PSK99742.1"/>
    <property type="molecule type" value="Genomic_DNA"/>
</dbReference>
<dbReference type="RefSeq" id="WP_106538926.1">
    <property type="nucleotide sequence ID" value="NZ_PYGE01000017.1"/>
</dbReference>
<keyword evidence="2" id="KW-0808">Transferase</keyword>
<dbReference type="PANTHER" id="PTHR43671">
    <property type="entry name" value="SERINE/THREONINE-PROTEIN KINASE NEK"/>
    <property type="match status" value="1"/>
</dbReference>
<keyword evidence="7" id="KW-1133">Transmembrane helix</keyword>
<dbReference type="InterPro" id="IPR011009">
    <property type="entry name" value="Kinase-like_dom_sf"/>
</dbReference>
<evidence type="ECO:0000256" key="5">
    <source>
        <dbReference type="ARBA" id="ARBA00022840"/>
    </source>
</evidence>
<keyword evidence="5" id="KW-0067">ATP-binding</keyword>
<dbReference type="GO" id="GO:0005524">
    <property type="term" value="F:ATP binding"/>
    <property type="evidence" value="ECO:0007669"/>
    <property type="project" value="UniProtKB-KW"/>
</dbReference>
<accession>A0A2P8DR95</accession>
<dbReference type="InterPro" id="IPR050660">
    <property type="entry name" value="NEK_Ser/Thr_kinase"/>
</dbReference>
<dbReference type="Proteomes" id="UP000243528">
    <property type="component" value="Unassembled WGS sequence"/>
</dbReference>
<feature type="compositionally biased region" description="Low complexity" evidence="6">
    <location>
        <begin position="306"/>
        <end position="348"/>
    </location>
</feature>
<evidence type="ECO:0000313" key="9">
    <source>
        <dbReference type="EMBL" id="PSK99742.1"/>
    </source>
</evidence>
<evidence type="ECO:0000259" key="8">
    <source>
        <dbReference type="PROSITE" id="PS50011"/>
    </source>
</evidence>
<evidence type="ECO:0000313" key="10">
    <source>
        <dbReference type="Proteomes" id="UP000243528"/>
    </source>
</evidence>
<gene>
    <name evidence="9" type="ORF">CLV30_11745</name>
</gene>
<reference evidence="9 10" key="1">
    <citation type="submission" date="2018-03" db="EMBL/GenBank/DDBJ databases">
        <title>Genomic Encyclopedia of Archaeal and Bacterial Type Strains, Phase II (KMG-II): from individual species to whole genera.</title>
        <authorList>
            <person name="Goeker M."/>
        </authorList>
    </citation>
    <scope>NUCLEOTIDE SEQUENCE [LARGE SCALE GENOMIC DNA]</scope>
    <source>
        <strain evidence="9 10">DSM 45211</strain>
    </source>
</reference>
<keyword evidence="7" id="KW-0472">Membrane</keyword>
<keyword evidence="7" id="KW-0812">Transmembrane</keyword>
<evidence type="ECO:0000256" key="7">
    <source>
        <dbReference type="SAM" id="Phobius"/>
    </source>
</evidence>